<dbReference type="GO" id="GO:0005634">
    <property type="term" value="C:nucleus"/>
    <property type="evidence" value="ECO:0007669"/>
    <property type="project" value="UniProtKB-SubCell"/>
</dbReference>
<dbReference type="RefSeq" id="XP_008814822.1">
    <property type="nucleotide sequence ID" value="XM_008816600.1"/>
</dbReference>
<feature type="compositionally biased region" description="Polar residues" evidence="3">
    <location>
        <begin position="56"/>
        <end position="106"/>
    </location>
</feature>
<proteinExistence type="inferred from homology"/>
<dbReference type="SMART" id="SM00538">
    <property type="entry name" value="POP4"/>
    <property type="match status" value="1"/>
</dbReference>
<feature type="compositionally biased region" description="Polar residues" evidence="3">
    <location>
        <begin position="36"/>
        <end position="49"/>
    </location>
</feature>
<evidence type="ECO:0000256" key="2">
    <source>
        <dbReference type="ARBA" id="ARBA00006181"/>
    </source>
</evidence>
<reference evidence="4 5" key="1">
    <citation type="submission" date="2013-02" db="EMBL/GenBank/DDBJ databases">
        <title>The Genome Sequence of Plasmodium inui San Antonio 1.</title>
        <authorList>
            <consortium name="The Broad Institute Genome Sequencing Platform"/>
            <consortium name="The Broad Institute Genome Sequencing Center for Infectious Disease"/>
            <person name="Neafsey D."/>
            <person name="Cheeseman I."/>
            <person name="Volkman S."/>
            <person name="Adams J."/>
            <person name="Walker B."/>
            <person name="Young S.K."/>
            <person name="Zeng Q."/>
            <person name="Gargeya S."/>
            <person name="Fitzgerald M."/>
            <person name="Haas B."/>
            <person name="Abouelleil A."/>
            <person name="Alvarado L."/>
            <person name="Arachchi H.M."/>
            <person name="Berlin A.M."/>
            <person name="Chapman S.B."/>
            <person name="Dewar J."/>
            <person name="Goldberg J."/>
            <person name="Griggs A."/>
            <person name="Gujja S."/>
            <person name="Hansen M."/>
            <person name="Howarth C."/>
            <person name="Imamovic A."/>
            <person name="Larimer J."/>
            <person name="McCowan C."/>
            <person name="Murphy C."/>
            <person name="Neiman D."/>
            <person name="Pearson M."/>
            <person name="Priest M."/>
            <person name="Roberts A."/>
            <person name="Saif S."/>
            <person name="Shea T."/>
            <person name="Sisk P."/>
            <person name="Sykes S."/>
            <person name="Wortman J."/>
            <person name="Nusbaum C."/>
            <person name="Birren B."/>
        </authorList>
    </citation>
    <scope>NUCLEOTIDE SEQUENCE [LARGE SCALE GENOMIC DNA]</scope>
    <source>
        <strain evidence="4 5">San Antonio 1</strain>
    </source>
</reference>
<comment type="subcellular location">
    <subcellularLocation>
        <location evidence="1">Nucleus</location>
    </subcellularLocation>
</comment>
<evidence type="ECO:0000313" key="5">
    <source>
        <dbReference type="Proteomes" id="UP000030640"/>
    </source>
</evidence>
<protein>
    <submittedName>
        <fullName evidence="4">Ribonuclease P protein subunit POP4</fullName>
    </submittedName>
</protein>
<dbReference type="SUPFAM" id="SSF101744">
    <property type="entry name" value="Rof/RNase P subunit-like"/>
    <property type="match status" value="1"/>
</dbReference>
<dbReference type="InterPro" id="IPR016848">
    <property type="entry name" value="RNase_P/MRP_Rpp29-subunit"/>
</dbReference>
<dbReference type="EMBL" id="KI965462">
    <property type="protein sequence ID" value="EUD68592.1"/>
    <property type="molecule type" value="Genomic_DNA"/>
</dbReference>
<feature type="region of interest" description="Disordered" evidence="3">
    <location>
        <begin position="34"/>
        <end position="121"/>
    </location>
</feature>
<dbReference type="OrthoDB" id="124041at2759"/>
<evidence type="ECO:0000313" key="4">
    <source>
        <dbReference type="EMBL" id="EUD68592.1"/>
    </source>
</evidence>
<dbReference type="GO" id="GO:0001682">
    <property type="term" value="P:tRNA 5'-leader removal"/>
    <property type="evidence" value="ECO:0007669"/>
    <property type="project" value="InterPro"/>
</dbReference>
<dbReference type="VEuPathDB" id="PlasmoDB:C922_00991"/>
<dbReference type="Proteomes" id="UP000030640">
    <property type="component" value="Unassembled WGS sequence"/>
</dbReference>
<organism evidence="4 5">
    <name type="scientific">Plasmodium inui San Antonio 1</name>
    <dbReference type="NCBI Taxonomy" id="1237626"/>
    <lineage>
        <taxon>Eukaryota</taxon>
        <taxon>Sar</taxon>
        <taxon>Alveolata</taxon>
        <taxon>Apicomplexa</taxon>
        <taxon>Aconoidasida</taxon>
        <taxon>Haemosporida</taxon>
        <taxon>Plasmodiidae</taxon>
        <taxon>Plasmodium</taxon>
        <taxon>Plasmodium (Plasmodium)</taxon>
    </lineage>
</organism>
<dbReference type="GO" id="GO:0006364">
    <property type="term" value="P:rRNA processing"/>
    <property type="evidence" value="ECO:0007669"/>
    <property type="project" value="TreeGrafter"/>
</dbReference>
<dbReference type="InterPro" id="IPR002730">
    <property type="entry name" value="Rpp29/RNP1"/>
</dbReference>
<dbReference type="PANTHER" id="PTHR13348">
    <property type="entry name" value="RIBONUCLEASE P SUBUNIT P29"/>
    <property type="match status" value="1"/>
</dbReference>
<dbReference type="GO" id="GO:0030677">
    <property type="term" value="C:ribonuclease P complex"/>
    <property type="evidence" value="ECO:0007669"/>
    <property type="project" value="InterPro"/>
</dbReference>
<dbReference type="Pfam" id="PF01868">
    <property type="entry name" value="RNase_P-MRP_p29"/>
    <property type="match status" value="1"/>
</dbReference>
<dbReference type="Gene3D" id="2.30.30.210">
    <property type="entry name" value="Ribonuclease P/MRP, subunit p29"/>
    <property type="match status" value="1"/>
</dbReference>
<name>W7A636_9APIC</name>
<dbReference type="GO" id="GO:0033204">
    <property type="term" value="F:ribonuclease P RNA binding"/>
    <property type="evidence" value="ECO:0007669"/>
    <property type="project" value="InterPro"/>
</dbReference>
<dbReference type="AlphaFoldDB" id="W7A636"/>
<comment type="similarity">
    <text evidence="2">Belongs to the eukaryotic/archaeal RNase P protein component 1 family.</text>
</comment>
<sequence>MEEDKSRGTSKRRKTNDNSNVNYSLFHKSVIWVNGKDSNNNHSKQFTQQNEKENKNVPSASTRDNAQNLSHSNTNSNANQDVSYPSSKRNASTTHLSNSKRNCTSNRSKDQGHPFLNRPPQRALYVDYGESERRNGVNAPNKVYINNSLKNTYTGNTSCRKNSKQQQNKVGLSSNEYTNYKVTTENRTTYDHARELNRMWNIYVDELLGLTKTEELPQDTINDMELNGAEIEIHKSRCASYIGIKGIIILETQNAFKIVTPKDKVLILLKNKTVFILTIKDRQYYLHGVQLLRDPALKSCKKYKVLQNRSI</sequence>
<dbReference type="InterPro" id="IPR036980">
    <property type="entry name" value="RNase_P/MRP_Rpp29_sf"/>
</dbReference>
<dbReference type="PANTHER" id="PTHR13348:SF0">
    <property type="entry name" value="RIBONUCLEASE P PROTEIN SUBUNIT P29"/>
    <property type="match status" value="1"/>
</dbReference>
<evidence type="ECO:0000256" key="1">
    <source>
        <dbReference type="ARBA" id="ARBA00004123"/>
    </source>
</evidence>
<feature type="region of interest" description="Disordered" evidence="3">
    <location>
        <begin position="1"/>
        <end position="21"/>
    </location>
</feature>
<dbReference type="InterPro" id="IPR023534">
    <property type="entry name" value="Rof/RNase_P-like"/>
</dbReference>
<accession>W7A636</accession>
<keyword evidence="5" id="KW-1185">Reference proteome</keyword>
<gene>
    <name evidence="4" type="ORF">C922_00991</name>
</gene>
<dbReference type="GeneID" id="20036265"/>
<evidence type="ECO:0000256" key="3">
    <source>
        <dbReference type="SAM" id="MobiDB-lite"/>
    </source>
</evidence>
<dbReference type="GO" id="GO:0000172">
    <property type="term" value="C:ribonuclease MRP complex"/>
    <property type="evidence" value="ECO:0007669"/>
    <property type="project" value="InterPro"/>
</dbReference>